<dbReference type="Pfam" id="PF08652">
    <property type="entry name" value="RAI1"/>
    <property type="match status" value="1"/>
</dbReference>
<comment type="subcellular location">
    <subcellularLocation>
        <location evidence="6">Nucleus</location>
    </subcellularLocation>
</comment>
<evidence type="ECO:0000259" key="7">
    <source>
        <dbReference type="Pfam" id="PF08652"/>
    </source>
</evidence>
<evidence type="ECO:0000256" key="1">
    <source>
        <dbReference type="ARBA" id="ARBA00001968"/>
    </source>
</evidence>
<dbReference type="OrthoDB" id="5853397at2759"/>
<evidence type="ECO:0000256" key="5">
    <source>
        <dbReference type="ARBA" id="ARBA00048124"/>
    </source>
</evidence>
<evidence type="ECO:0000256" key="6">
    <source>
        <dbReference type="RuleBase" id="RU367113"/>
    </source>
</evidence>
<organism evidence="8 9">
    <name type="scientific">Rozella allomycis (strain CSF55)</name>
    <dbReference type="NCBI Taxonomy" id="988480"/>
    <lineage>
        <taxon>Eukaryota</taxon>
        <taxon>Fungi</taxon>
        <taxon>Fungi incertae sedis</taxon>
        <taxon>Cryptomycota</taxon>
        <taxon>Cryptomycota incertae sedis</taxon>
        <taxon>Rozella</taxon>
    </lineage>
</organism>
<keyword evidence="6" id="KW-0540">Nuclease</keyword>
<dbReference type="GO" id="GO:0005829">
    <property type="term" value="C:cytosol"/>
    <property type="evidence" value="ECO:0007669"/>
    <property type="project" value="TreeGrafter"/>
</dbReference>
<keyword evidence="9" id="KW-1185">Reference proteome</keyword>
<evidence type="ECO:0000256" key="3">
    <source>
        <dbReference type="ARBA" id="ARBA00044676"/>
    </source>
</evidence>
<dbReference type="GO" id="GO:0046872">
    <property type="term" value="F:metal ion binding"/>
    <property type="evidence" value="ECO:0007669"/>
    <property type="project" value="UniProtKB-KW"/>
</dbReference>
<sequence length="168" mass="19596">MDKFSYWGHHYEYICTHSVDNTDYDVDCNEEFGIVFKSSIGNIRLLLGAEVDCSQLVKDPVKILEEFIEIKTNKDIHNDKQEESFFRYKLPKVWLQSYLAGIPEIKFGYRNEKGLVVRQKSYLTKDLPKIADKKYNMSGNKIEIEKSGAQYEFVPLSIKTLVENNPEI</sequence>
<dbReference type="InterPro" id="IPR013961">
    <property type="entry name" value="RAI1"/>
</dbReference>
<evidence type="ECO:0000313" key="8">
    <source>
        <dbReference type="EMBL" id="EPZ36223.1"/>
    </source>
</evidence>
<keyword evidence="6" id="KW-0378">Hydrolase</keyword>
<dbReference type="AlphaFoldDB" id="A0A075B1J1"/>
<dbReference type="Proteomes" id="UP000030755">
    <property type="component" value="Unassembled WGS sequence"/>
</dbReference>
<dbReference type="PANTHER" id="PTHR12395">
    <property type="entry name" value="DOM-3 RELATED"/>
    <property type="match status" value="1"/>
</dbReference>
<comment type="function">
    <text evidence="6">Decapping enzyme for NAD-capped RNAs: specifically hydrolyzes the nicotinamide adenine dinucleotide (NAD) cap from a subset of RNAs by removing the entire NAD moiety from the 5'-end of an NAD-capped RNA.</text>
</comment>
<evidence type="ECO:0000256" key="2">
    <source>
        <dbReference type="ARBA" id="ARBA00006562"/>
    </source>
</evidence>
<dbReference type="GO" id="GO:0000956">
    <property type="term" value="P:nuclear-transcribed mRNA catabolic process"/>
    <property type="evidence" value="ECO:0007669"/>
    <property type="project" value="TreeGrafter"/>
</dbReference>
<dbReference type="EMBL" id="KE560623">
    <property type="protein sequence ID" value="EPZ36223.1"/>
    <property type="molecule type" value="Genomic_DNA"/>
</dbReference>
<dbReference type="PANTHER" id="PTHR12395:SF9">
    <property type="entry name" value="DECAPPING AND EXORIBONUCLEASE PROTEIN"/>
    <property type="match status" value="1"/>
</dbReference>
<dbReference type="GO" id="GO:0034353">
    <property type="term" value="F:mRNA 5'-diphosphatase activity"/>
    <property type="evidence" value="ECO:0007669"/>
    <property type="project" value="TreeGrafter"/>
</dbReference>
<keyword evidence="6" id="KW-0694">RNA-binding</keyword>
<comment type="catalytic activity">
    <reaction evidence="3">
        <text>a 5'-end (N(7)-methyl 5'-triphosphoguanosine)-ribonucleoside-ribonucleotide in mRNA + H2O = a (N(7)-methyl 5'-triphosphoguanosine)-nucleoside + a 5'-end phospho-ribonucleoside in mRNA + H(+)</text>
        <dbReference type="Rhea" id="RHEA:66928"/>
        <dbReference type="Rhea" id="RHEA-COMP:15692"/>
        <dbReference type="Rhea" id="RHEA-COMP:17313"/>
        <dbReference type="ChEBI" id="CHEBI:15377"/>
        <dbReference type="ChEBI" id="CHEBI:15378"/>
        <dbReference type="ChEBI" id="CHEBI:138282"/>
        <dbReference type="ChEBI" id="CHEBI:172876"/>
        <dbReference type="ChEBI" id="CHEBI:172877"/>
    </reaction>
    <physiologicalReaction direction="left-to-right" evidence="3">
        <dbReference type="Rhea" id="RHEA:66929"/>
    </physiologicalReaction>
</comment>
<comment type="similarity">
    <text evidence="2 6">Belongs to the DXO/Dom3Z family.</text>
</comment>
<keyword evidence="6" id="KW-0547">Nucleotide-binding</keyword>
<keyword evidence="6" id="KW-0479">Metal-binding</keyword>
<dbReference type="GO" id="GO:0005634">
    <property type="term" value="C:nucleus"/>
    <property type="evidence" value="ECO:0007669"/>
    <property type="project" value="UniProtKB-SubCell"/>
</dbReference>
<comment type="cofactor">
    <cofactor evidence="1 6">
        <name>a divalent metal cation</name>
        <dbReference type="ChEBI" id="CHEBI:60240"/>
    </cofactor>
</comment>
<evidence type="ECO:0000313" key="9">
    <source>
        <dbReference type="Proteomes" id="UP000030755"/>
    </source>
</evidence>
<accession>A0A075B1J1</accession>
<dbReference type="GO" id="GO:0000166">
    <property type="term" value="F:nucleotide binding"/>
    <property type="evidence" value="ECO:0007669"/>
    <property type="project" value="UniProtKB-KW"/>
</dbReference>
<dbReference type="HOGENOM" id="CLU_1587442_0_0_1"/>
<dbReference type="GO" id="GO:0004518">
    <property type="term" value="F:nuclease activity"/>
    <property type="evidence" value="ECO:0007669"/>
    <property type="project" value="UniProtKB-KW"/>
</dbReference>
<comment type="catalytic activity">
    <reaction evidence="5">
        <text>a 5'-end NAD(+)-phospho-ribonucleoside in mRNA + H2O = a 5'-end phospho-ribonucleoside in mRNA + NAD(+) + H(+)</text>
        <dbReference type="Rhea" id="RHEA:60880"/>
        <dbReference type="Rhea" id="RHEA-COMP:15692"/>
        <dbReference type="Rhea" id="RHEA-COMP:15698"/>
        <dbReference type="ChEBI" id="CHEBI:15377"/>
        <dbReference type="ChEBI" id="CHEBI:15378"/>
        <dbReference type="ChEBI" id="CHEBI:57540"/>
        <dbReference type="ChEBI" id="CHEBI:138282"/>
        <dbReference type="ChEBI" id="CHEBI:144029"/>
    </reaction>
    <physiologicalReaction direction="left-to-right" evidence="5">
        <dbReference type="Rhea" id="RHEA:60881"/>
    </physiologicalReaction>
</comment>
<dbReference type="GO" id="GO:0003723">
    <property type="term" value="F:RNA binding"/>
    <property type="evidence" value="ECO:0007669"/>
    <property type="project" value="UniProtKB-KW"/>
</dbReference>
<feature type="domain" description="RAI1-like" evidence="7">
    <location>
        <begin position="2"/>
        <end position="140"/>
    </location>
</feature>
<dbReference type="InterPro" id="IPR039039">
    <property type="entry name" value="RAI1-like_fam"/>
</dbReference>
<dbReference type="EC" id="3.6.1.-" evidence="6"/>
<name>A0A075B1J1_ROZAC</name>
<proteinExistence type="inferred from homology"/>
<protein>
    <recommendedName>
        <fullName evidence="6">Decapping nuclease</fullName>
        <ecNumber evidence="6">3.6.1.-</ecNumber>
    </recommendedName>
</protein>
<dbReference type="GO" id="GO:0110155">
    <property type="term" value="P:NAD-cap decapping"/>
    <property type="evidence" value="ECO:0007669"/>
    <property type="project" value="TreeGrafter"/>
</dbReference>
<dbReference type="STRING" id="988480.A0A075B1J1"/>
<keyword evidence="6" id="KW-0539">Nucleus</keyword>
<gene>
    <name evidence="8" type="ORF">O9G_005960</name>
</gene>
<comment type="catalytic activity">
    <reaction evidence="4">
        <text>a 5'-end triphospho-ribonucleoside in mRNA + H2O = a 5'-end phospho-ribonucleoside in mRNA + diphosphate + H(+)</text>
        <dbReference type="Rhea" id="RHEA:78683"/>
        <dbReference type="Rhea" id="RHEA-COMP:15692"/>
        <dbReference type="Rhea" id="RHEA-COMP:17164"/>
        <dbReference type="ChEBI" id="CHEBI:15377"/>
        <dbReference type="ChEBI" id="CHEBI:15378"/>
        <dbReference type="ChEBI" id="CHEBI:33019"/>
        <dbReference type="ChEBI" id="CHEBI:138282"/>
        <dbReference type="ChEBI" id="CHEBI:167618"/>
    </reaction>
    <physiologicalReaction direction="left-to-right" evidence="4">
        <dbReference type="Rhea" id="RHEA:78684"/>
    </physiologicalReaction>
</comment>
<reference evidence="8 9" key="1">
    <citation type="journal article" date="2013" name="Curr. Biol.">
        <title>Shared signatures of parasitism and phylogenomics unite Cryptomycota and microsporidia.</title>
        <authorList>
            <person name="James T.Y."/>
            <person name="Pelin A."/>
            <person name="Bonen L."/>
            <person name="Ahrendt S."/>
            <person name="Sain D."/>
            <person name="Corradi N."/>
            <person name="Stajich J.E."/>
        </authorList>
    </citation>
    <scope>NUCLEOTIDE SEQUENCE [LARGE SCALE GENOMIC DNA]</scope>
    <source>
        <strain evidence="8 9">CSF55</strain>
    </source>
</reference>
<evidence type="ECO:0000256" key="4">
    <source>
        <dbReference type="ARBA" id="ARBA00044692"/>
    </source>
</evidence>